<dbReference type="EMBL" id="BAAAFA010000003">
    <property type="protein sequence ID" value="GAA0814104.1"/>
    <property type="molecule type" value="Genomic_DNA"/>
</dbReference>
<keyword evidence="3" id="KW-1185">Reference proteome</keyword>
<dbReference type="Proteomes" id="UP001500021">
    <property type="component" value="Unassembled WGS sequence"/>
</dbReference>
<sequence length="161" mass="17890">MTNNIGSTISKAANTLNNRLNDNKAMELRIHRQSTRVDNELTPSSVVAGVQVMISEQGQRQLTQEQVPADKVELGKAIAKQLNQQASDSLEQSAEPDDPLEKLIAELKEKIEEIMRELTKLLNDDTTTAQEQAKQLSQELIELNGQLLALMEQKLEQAKTG</sequence>
<accession>A0ABN1L4V0</accession>
<proteinExistence type="predicted"/>
<evidence type="ECO:0000313" key="2">
    <source>
        <dbReference type="EMBL" id="GAA0814104.1"/>
    </source>
</evidence>
<gene>
    <name evidence="2" type="ORF">GCM10009111_10480</name>
</gene>
<comment type="caution">
    <text evidence="2">The sequence shown here is derived from an EMBL/GenBank/DDBJ whole genome shotgun (WGS) entry which is preliminary data.</text>
</comment>
<organism evidence="2 3">
    <name type="scientific">Colwellia asteriadis</name>
    <dbReference type="NCBI Taxonomy" id="517723"/>
    <lineage>
        <taxon>Bacteria</taxon>
        <taxon>Pseudomonadati</taxon>
        <taxon>Pseudomonadota</taxon>
        <taxon>Gammaproteobacteria</taxon>
        <taxon>Alteromonadales</taxon>
        <taxon>Colwelliaceae</taxon>
        <taxon>Colwellia</taxon>
    </lineage>
</organism>
<protein>
    <submittedName>
        <fullName evidence="2">Uncharacterized protein</fullName>
    </submittedName>
</protein>
<keyword evidence="1" id="KW-0175">Coiled coil</keyword>
<dbReference type="RefSeq" id="WP_343815827.1">
    <property type="nucleotide sequence ID" value="NZ_BAAAFA010000003.1"/>
</dbReference>
<evidence type="ECO:0000313" key="3">
    <source>
        <dbReference type="Proteomes" id="UP001500021"/>
    </source>
</evidence>
<reference evidence="2 3" key="1">
    <citation type="journal article" date="2019" name="Int. J. Syst. Evol. Microbiol.">
        <title>The Global Catalogue of Microorganisms (GCM) 10K type strain sequencing project: providing services to taxonomists for standard genome sequencing and annotation.</title>
        <authorList>
            <consortium name="The Broad Institute Genomics Platform"/>
            <consortium name="The Broad Institute Genome Sequencing Center for Infectious Disease"/>
            <person name="Wu L."/>
            <person name="Ma J."/>
        </authorList>
    </citation>
    <scope>NUCLEOTIDE SEQUENCE [LARGE SCALE GENOMIC DNA]</scope>
    <source>
        <strain evidence="2 3">JCM 15608</strain>
    </source>
</reference>
<name>A0ABN1L4V0_9GAMM</name>
<evidence type="ECO:0000256" key="1">
    <source>
        <dbReference type="SAM" id="Coils"/>
    </source>
</evidence>
<feature type="coiled-coil region" evidence="1">
    <location>
        <begin position="100"/>
        <end position="153"/>
    </location>
</feature>